<evidence type="ECO:0000256" key="5">
    <source>
        <dbReference type="ARBA" id="ARBA00023136"/>
    </source>
</evidence>
<feature type="compositionally biased region" description="Basic and acidic residues" evidence="6">
    <location>
        <begin position="76"/>
        <end position="89"/>
    </location>
</feature>
<evidence type="ECO:0000313" key="10">
    <source>
        <dbReference type="Proteomes" id="UP001501195"/>
    </source>
</evidence>
<dbReference type="InterPro" id="IPR027379">
    <property type="entry name" value="CLS_N"/>
</dbReference>
<proteinExistence type="predicted"/>
<keyword evidence="4 7" id="KW-1133">Transmembrane helix</keyword>
<keyword evidence="3 7" id="KW-0812">Transmembrane</keyword>
<evidence type="ECO:0000256" key="1">
    <source>
        <dbReference type="ARBA" id="ARBA00004651"/>
    </source>
</evidence>
<dbReference type="RefSeq" id="WP_345714055.1">
    <property type="nucleotide sequence ID" value="NZ_BAABIL010000719.1"/>
</dbReference>
<feature type="domain" description="Cardiolipin synthase N-terminal" evidence="8">
    <location>
        <begin position="12"/>
        <end position="55"/>
    </location>
</feature>
<evidence type="ECO:0000256" key="2">
    <source>
        <dbReference type="ARBA" id="ARBA00022475"/>
    </source>
</evidence>
<accession>A0ABP8VHD3</accession>
<feature type="region of interest" description="Disordered" evidence="6">
    <location>
        <begin position="56"/>
        <end position="113"/>
    </location>
</feature>
<evidence type="ECO:0000256" key="6">
    <source>
        <dbReference type="SAM" id="MobiDB-lite"/>
    </source>
</evidence>
<keyword evidence="2" id="KW-1003">Cell membrane</keyword>
<feature type="transmembrane region" description="Helical" evidence="7">
    <location>
        <begin position="34"/>
        <end position="53"/>
    </location>
</feature>
<evidence type="ECO:0000256" key="7">
    <source>
        <dbReference type="SAM" id="Phobius"/>
    </source>
</evidence>
<dbReference type="EMBL" id="BAABIL010000719">
    <property type="protein sequence ID" value="GAA4661257.1"/>
    <property type="molecule type" value="Genomic_DNA"/>
</dbReference>
<evidence type="ECO:0000313" key="9">
    <source>
        <dbReference type="EMBL" id="GAA4661257.1"/>
    </source>
</evidence>
<evidence type="ECO:0000259" key="8">
    <source>
        <dbReference type="Pfam" id="PF13396"/>
    </source>
</evidence>
<comment type="caution">
    <text evidence="9">The sequence shown here is derived from an EMBL/GenBank/DDBJ whole genome shotgun (WGS) entry which is preliminary data.</text>
</comment>
<comment type="subcellular location">
    <subcellularLocation>
        <location evidence="1">Cell membrane</location>
        <topology evidence="1">Multi-pass membrane protein</topology>
    </subcellularLocation>
</comment>
<keyword evidence="5 7" id="KW-0472">Membrane</keyword>
<evidence type="ECO:0000256" key="3">
    <source>
        <dbReference type="ARBA" id="ARBA00022692"/>
    </source>
</evidence>
<organism evidence="9 10">
    <name type="scientific">Kineococcus glutinatus</name>
    <dbReference type="NCBI Taxonomy" id="1070872"/>
    <lineage>
        <taxon>Bacteria</taxon>
        <taxon>Bacillati</taxon>
        <taxon>Actinomycetota</taxon>
        <taxon>Actinomycetes</taxon>
        <taxon>Kineosporiales</taxon>
        <taxon>Kineosporiaceae</taxon>
        <taxon>Kineococcus</taxon>
    </lineage>
</organism>
<gene>
    <name evidence="9" type="ORF">GCM10023225_34210</name>
</gene>
<name>A0ABP8VHD3_9ACTN</name>
<feature type="compositionally biased region" description="Gly residues" evidence="6">
    <location>
        <begin position="103"/>
        <end position="113"/>
    </location>
</feature>
<protein>
    <recommendedName>
        <fullName evidence="8">Cardiolipin synthase N-terminal domain-containing protein</fullName>
    </recommendedName>
</protein>
<dbReference type="Pfam" id="PF13396">
    <property type="entry name" value="PLDc_N"/>
    <property type="match status" value="1"/>
</dbReference>
<dbReference type="Proteomes" id="UP001501195">
    <property type="component" value="Unassembled WGS sequence"/>
</dbReference>
<keyword evidence="10" id="KW-1185">Reference proteome</keyword>
<reference evidence="10" key="1">
    <citation type="journal article" date="2019" name="Int. J. Syst. Evol. Microbiol.">
        <title>The Global Catalogue of Microorganisms (GCM) 10K type strain sequencing project: providing services to taxonomists for standard genome sequencing and annotation.</title>
        <authorList>
            <consortium name="The Broad Institute Genomics Platform"/>
            <consortium name="The Broad Institute Genome Sequencing Center for Infectious Disease"/>
            <person name="Wu L."/>
            <person name="Ma J."/>
        </authorList>
    </citation>
    <scope>NUCLEOTIDE SEQUENCE [LARGE SCALE GENOMIC DNA]</scope>
    <source>
        <strain evidence="10">JCM 18126</strain>
    </source>
</reference>
<sequence>MLRVLPVVIQLALLVYCLVDCAQAREVRNLPRWAWLLLIVLVPVAGPLAYLLAGRPQRRPHLPHRPAGGARPAPRGPDDDPDFLRDLDRRRRPGGTGPDAAGPDGGKGPDATT</sequence>
<evidence type="ECO:0000256" key="4">
    <source>
        <dbReference type="ARBA" id="ARBA00022989"/>
    </source>
</evidence>